<dbReference type="Proteomes" id="UP001597468">
    <property type="component" value="Unassembled WGS sequence"/>
</dbReference>
<sequence>MDFTTNKLISIIIPTFNRSSILEETLMSVRNQTYAHWECIVVDDGSTDDTARVVEKFTNMDPRFRYYLRSGDFPKGACGARNYGFYNSRGEYIQWLDDDDLLSENKLELQVLKLEEDKTQNYFTTCNWDVFWQGKDFKPHNVIDDDEVLRAEEFCHSLLKKETFVPPHAYLIPRTLAVLAGPWNTHLSINQDAEYFIRIILVSDGLINTKGCHVLYRMHSGERISSSFNSKNLASLLYGYKLIQAHQKLRDVKAKNFMKWKLKKLLLMFGSSDKEVIMANKYLFIENGLFPSRYPYYLARYKIFKAIMPWYKRNFK</sequence>
<protein>
    <submittedName>
        <fullName evidence="2">Glycosyltransferase family 2 protein</fullName>
    </submittedName>
</protein>
<dbReference type="PANTHER" id="PTHR22916:SF3">
    <property type="entry name" value="UDP-GLCNAC:BETAGAL BETA-1,3-N-ACETYLGLUCOSAMINYLTRANSFERASE-LIKE PROTEIN 1"/>
    <property type="match status" value="1"/>
</dbReference>
<organism evidence="2 3">
    <name type="scientific">Salinimicrobium flavum</name>
    <dbReference type="NCBI Taxonomy" id="1737065"/>
    <lineage>
        <taxon>Bacteria</taxon>
        <taxon>Pseudomonadati</taxon>
        <taxon>Bacteroidota</taxon>
        <taxon>Flavobacteriia</taxon>
        <taxon>Flavobacteriales</taxon>
        <taxon>Flavobacteriaceae</taxon>
        <taxon>Salinimicrobium</taxon>
    </lineage>
</organism>
<dbReference type="EMBL" id="JBHULT010000008">
    <property type="protein sequence ID" value="MFD2517933.1"/>
    <property type="molecule type" value="Genomic_DNA"/>
</dbReference>
<reference evidence="3" key="1">
    <citation type="journal article" date="2019" name="Int. J. Syst. Evol. Microbiol.">
        <title>The Global Catalogue of Microorganisms (GCM) 10K type strain sequencing project: providing services to taxonomists for standard genome sequencing and annotation.</title>
        <authorList>
            <consortium name="The Broad Institute Genomics Platform"/>
            <consortium name="The Broad Institute Genome Sequencing Center for Infectious Disease"/>
            <person name="Wu L."/>
            <person name="Ma J."/>
        </authorList>
    </citation>
    <scope>NUCLEOTIDE SEQUENCE [LARGE SCALE GENOMIC DNA]</scope>
    <source>
        <strain evidence="3">KCTC 42585</strain>
    </source>
</reference>
<name>A0ABW5IWS8_9FLAO</name>
<comment type="caution">
    <text evidence="2">The sequence shown here is derived from an EMBL/GenBank/DDBJ whole genome shotgun (WGS) entry which is preliminary data.</text>
</comment>
<evidence type="ECO:0000313" key="2">
    <source>
        <dbReference type="EMBL" id="MFD2517933.1"/>
    </source>
</evidence>
<proteinExistence type="predicted"/>
<dbReference type="SUPFAM" id="SSF53448">
    <property type="entry name" value="Nucleotide-diphospho-sugar transferases"/>
    <property type="match status" value="1"/>
</dbReference>
<dbReference type="InterPro" id="IPR029044">
    <property type="entry name" value="Nucleotide-diphossugar_trans"/>
</dbReference>
<dbReference type="PANTHER" id="PTHR22916">
    <property type="entry name" value="GLYCOSYLTRANSFERASE"/>
    <property type="match status" value="1"/>
</dbReference>
<dbReference type="RefSeq" id="WP_380751091.1">
    <property type="nucleotide sequence ID" value="NZ_JBHULT010000008.1"/>
</dbReference>
<dbReference type="Pfam" id="PF00535">
    <property type="entry name" value="Glycos_transf_2"/>
    <property type="match status" value="1"/>
</dbReference>
<gene>
    <name evidence="2" type="ORF">ACFSTG_08520</name>
</gene>
<dbReference type="CDD" id="cd00761">
    <property type="entry name" value="Glyco_tranf_GTA_type"/>
    <property type="match status" value="1"/>
</dbReference>
<accession>A0ABW5IWS8</accession>
<dbReference type="Gene3D" id="3.90.550.10">
    <property type="entry name" value="Spore Coat Polysaccharide Biosynthesis Protein SpsA, Chain A"/>
    <property type="match status" value="1"/>
</dbReference>
<evidence type="ECO:0000259" key="1">
    <source>
        <dbReference type="Pfam" id="PF00535"/>
    </source>
</evidence>
<feature type="domain" description="Glycosyltransferase 2-like" evidence="1">
    <location>
        <begin position="10"/>
        <end position="123"/>
    </location>
</feature>
<dbReference type="InterPro" id="IPR001173">
    <property type="entry name" value="Glyco_trans_2-like"/>
</dbReference>
<evidence type="ECO:0000313" key="3">
    <source>
        <dbReference type="Proteomes" id="UP001597468"/>
    </source>
</evidence>
<keyword evidence="3" id="KW-1185">Reference proteome</keyword>